<dbReference type="Proteomes" id="UP001248581">
    <property type="component" value="Chromosome"/>
</dbReference>
<accession>A0ABY9TDL5</accession>
<dbReference type="SUPFAM" id="SSF53300">
    <property type="entry name" value="vWA-like"/>
    <property type="match status" value="1"/>
</dbReference>
<feature type="domain" description="VWFA" evidence="2">
    <location>
        <begin position="95"/>
        <end position="279"/>
    </location>
</feature>
<dbReference type="PROSITE" id="PS50234">
    <property type="entry name" value="VWFA"/>
    <property type="match status" value="1"/>
</dbReference>
<sequence>MIEFVYPWLFALTPLPVLIFWLAPVYKERKQSLQVPYFERLVDVTGETPQHGAVILNRKRLQGVFLLISWLCIVIAMAKPEIVGQPIIQQKSARDLMVAVDLSGSMAEQDFTNQRGQTINRLDAVKDVLFDFAKGRESDRLGLILFGNAPYLQAPFTADIHTWLDLLKESDIGMAGQSTAFGDAIGLAISVFENEQTEHRVLIVLTDGNDTGSKVPPIDAAKVAAAYNIKIYTIAVGDPEAVGEKKVDLAVLDEIANVTGGAAFEALNREELKQVYQQIDELEPQLFDSKSFRPRTSAHHYPLMVMLVLYLLAFTVVNLVFAYNNRKAKRLNETNIESSKDVL</sequence>
<name>A0ABY9TDL5_9GAMM</name>
<gene>
    <name evidence="3" type="ORF">RI845_10050</name>
</gene>
<organism evidence="3 4">
    <name type="scientific">Thalassotalea nanhaiensis</name>
    <dbReference type="NCBI Taxonomy" id="3065648"/>
    <lineage>
        <taxon>Bacteria</taxon>
        <taxon>Pseudomonadati</taxon>
        <taxon>Pseudomonadota</taxon>
        <taxon>Gammaproteobacteria</taxon>
        <taxon>Alteromonadales</taxon>
        <taxon>Colwelliaceae</taxon>
        <taxon>Thalassotalea</taxon>
    </lineage>
</organism>
<dbReference type="RefSeq" id="WP_348386045.1">
    <property type="nucleotide sequence ID" value="NZ_CP134146.1"/>
</dbReference>
<protein>
    <submittedName>
        <fullName evidence="3">VWA domain-containing protein</fullName>
    </submittedName>
</protein>
<dbReference type="SMART" id="SM00327">
    <property type="entry name" value="VWA"/>
    <property type="match status" value="1"/>
</dbReference>
<reference evidence="4" key="1">
    <citation type="submission" date="2023-09" db="EMBL/GenBank/DDBJ databases">
        <authorList>
            <person name="Li S."/>
            <person name="Li X."/>
            <person name="Zhang C."/>
            <person name="Zhao Z."/>
        </authorList>
    </citation>
    <scope>NUCLEOTIDE SEQUENCE [LARGE SCALE GENOMIC DNA]</scope>
    <source>
        <strain evidence="4">SQ345</strain>
    </source>
</reference>
<evidence type="ECO:0000313" key="4">
    <source>
        <dbReference type="Proteomes" id="UP001248581"/>
    </source>
</evidence>
<evidence type="ECO:0000313" key="3">
    <source>
        <dbReference type="EMBL" id="WNC66880.1"/>
    </source>
</evidence>
<evidence type="ECO:0000259" key="2">
    <source>
        <dbReference type="PROSITE" id="PS50234"/>
    </source>
</evidence>
<dbReference type="Gene3D" id="3.40.50.410">
    <property type="entry name" value="von Willebrand factor, type A domain"/>
    <property type="match status" value="1"/>
</dbReference>
<dbReference type="CDD" id="cd01467">
    <property type="entry name" value="vWA_BatA_type"/>
    <property type="match status" value="1"/>
</dbReference>
<keyword evidence="1" id="KW-1133">Transmembrane helix</keyword>
<keyword evidence="1" id="KW-0472">Membrane</keyword>
<dbReference type="InterPro" id="IPR050768">
    <property type="entry name" value="UPF0353/GerABKA_families"/>
</dbReference>
<feature type="transmembrane region" description="Helical" evidence="1">
    <location>
        <begin position="6"/>
        <end position="26"/>
    </location>
</feature>
<feature type="transmembrane region" description="Helical" evidence="1">
    <location>
        <begin position="61"/>
        <end position="78"/>
    </location>
</feature>
<dbReference type="InterPro" id="IPR002035">
    <property type="entry name" value="VWF_A"/>
</dbReference>
<dbReference type="EMBL" id="CP134146">
    <property type="protein sequence ID" value="WNC66880.1"/>
    <property type="molecule type" value="Genomic_DNA"/>
</dbReference>
<keyword evidence="4" id="KW-1185">Reference proteome</keyword>
<dbReference type="InterPro" id="IPR033881">
    <property type="entry name" value="vWA_BatA_type"/>
</dbReference>
<dbReference type="InterPro" id="IPR036465">
    <property type="entry name" value="vWFA_dom_sf"/>
</dbReference>
<proteinExistence type="predicted"/>
<keyword evidence="1" id="KW-0812">Transmembrane</keyword>
<evidence type="ECO:0000256" key="1">
    <source>
        <dbReference type="SAM" id="Phobius"/>
    </source>
</evidence>
<feature type="transmembrane region" description="Helical" evidence="1">
    <location>
        <begin position="301"/>
        <end position="323"/>
    </location>
</feature>
<dbReference type="Pfam" id="PF00092">
    <property type="entry name" value="VWA"/>
    <property type="match status" value="1"/>
</dbReference>
<dbReference type="PANTHER" id="PTHR22550">
    <property type="entry name" value="SPORE GERMINATION PROTEIN"/>
    <property type="match status" value="1"/>
</dbReference>
<dbReference type="PANTHER" id="PTHR22550:SF18">
    <property type="entry name" value="VWFA DOMAIN-CONTAINING PROTEIN"/>
    <property type="match status" value="1"/>
</dbReference>